<dbReference type="AlphaFoldDB" id="A0A1H2E4L4"/>
<dbReference type="RefSeq" id="WP_062557769.1">
    <property type="nucleotide sequence ID" value="NZ_CP013341.1"/>
</dbReference>
<accession>A0A1H2E4L4</accession>
<organism evidence="1 2">
    <name type="scientific">Nitrosomonas ureae</name>
    <dbReference type="NCBI Taxonomy" id="44577"/>
    <lineage>
        <taxon>Bacteria</taxon>
        <taxon>Pseudomonadati</taxon>
        <taxon>Pseudomonadota</taxon>
        <taxon>Betaproteobacteria</taxon>
        <taxon>Nitrosomonadales</taxon>
        <taxon>Nitrosomonadaceae</taxon>
        <taxon>Nitrosomonas</taxon>
    </lineage>
</organism>
<dbReference type="Proteomes" id="UP000182882">
    <property type="component" value="Unassembled WGS sequence"/>
</dbReference>
<reference evidence="2" key="1">
    <citation type="submission" date="2016-10" db="EMBL/GenBank/DDBJ databases">
        <authorList>
            <person name="Varghese N."/>
            <person name="Submissions S."/>
        </authorList>
    </citation>
    <scope>NUCLEOTIDE SEQUENCE [LARGE SCALE GENOMIC DNA]</scope>
    <source>
        <strain evidence="2">Nm10</strain>
    </source>
</reference>
<proteinExistence type="predicted"/>
<keyword evidence="2" id="KW-1185">Reference proteome</keyword>
<dbReference type="EMBL" id="FNLN01000009">
    <property type="protein sequence ID" value="SDT89974.1"/>
    <property type="molecule type" value="Genomic_DNA"/>
</dbReference>
<gene>
    <name evidence="1" type="ORF">SAMN05216406_1096</name>
</gene>
<name>A0A1H2E4L4_9PROT</name>
<protein>
    <submittedName>
        <fullName evidence="1">Uncharacterized protein</fullName>
    </submittedName>
</protein>
<evidence type="ECO:0000313" key="1">
    <source>
        <dbReference type="EMBL" id="SDT89974.1"/>
    </source>
</evidence>
<sequence length="107" mass="12494">MRTLVTFINRKTNLQIYNTLIDLSKITESEFSPNGIFNYIWKYALANGMAGNKEDYLIKVFNEKNHSFNYESYGFSSIKETLKNSRNKSSVIYLEDYKNKRLLKSAG</sequence>
<dbReference type="KEGG" id="nur:ATY38_01695"/>
<evidence type="ECO:0000313" key="2">
    <source>
        <dbReference type="Proteomes" id="UP000182882"/>
    </source>
</evidence>